<evidence type="ECO:0000313" key="3">
    <source>
        <dbReference type="EMBL" id="KAE9079702.1"/>
    </source>
</evidence>
<evidence type="ECO:0000313" key="9">
    <source>
        <dbReference type="EMBL" id="KAE9300577.1"/>
    </source>
</evidence>
<dbReference type="Proteomes" id="UP000476176">
    <property type="component" value="Unassembled WGS sequence"/>
</dbReference>
<evidence type="ECO:0000313" key="12">
    <source>
        <dbReference type="Proteomes" id="UP000437068"/>
    </source>
</evidence>
<accession>A0A6A3WVD3</accession>
<comment type="caution">
    <text evidence="7">The sequence shown here is derived from an EMBL/GenBank/DDBJ whole genome shotgun (WGS) entry which is preliminary data.</text>
</comment>
<organism evidence="7 13">
    <name type="scientific">Phytophthora fragariae</name>
    <dbReference type="NCBI Taxonomy" id="53985"/>
    <lineage>
        <taxon>Eukaryota</taxon>
        <taxon>Sar</taxon>
        <taxon>Stramenopiles</taxon>
        <taxon>Oomycota</taxon>
        <taxon>Peronosporomycetes</taxon>
        <taxon>Peronosporales</taxon>
        <taxon>Peronosporaceae</taxon>
        <taxon>Phytophthora</taxon>
    </lineage>
</organism>
<dbReference type="Proteomes" id="UP000460718">
    <property type="component" value="Unassembled WGS sequence"/>
</dbReference>
<evidence type="ECO:0000313" key="4">
    <source>
        <dbReference type="EMBL" id="KAE9101922.1"/>
    </source>
</evidence>
<evidence type="ECO:0000313" key="2">
    <source>
        <dbReference type="EMBL" id="KAE8981118.1"/>
    </source>
</evidence>
<evidence type="ECO:0000313" key="7">
    <source>
        <dbReference type="EMBL" id="KAE9191776.1"/>
    </source>
</evidence>
<dbReference type="EMBL" id="QXGB01002195">
    <property type="protein sequence ID" value="KAE9180448.1"/>
    <property type="molecule type" value="Genomic_DNA"/>
</dbReference>
<evidence type="ECO:0000313" key="18">
    <source>
        <dbReference type="Proteomes" id="UP000486351"/>
    </source>
</evidence>
<evidence type="ECO:0000313" key="11">
    <source>
        <dbReference type="Proteomes" id="UP000433483"/>
    </source>
</evidence>
<reference evidence="10 11" key="1">
    <citation type="submission" date="2018-08" db="EMBL/GenBank/DDBJ databases">
        <title>Genomic investigation of the strawberry pathogen Phytophthora fragariae indicates pathogenicity is determined by transcriptional variation in three key races.</title>
        <authorList>
            <person name="Adams T.M."/>
            <person name="Armitage A.D."/>
            <person name="Sobczyk M.K."/>
            <person name="Bates H.J."/>
            <person name="Dunwell J.M."/>
            <person name="Nellist C.F."/>
            <person name="Harrison R.J."/>
        </authorList>
    </citation>
    <scope>NUCLEOTIDE SEQUENCE [LARGE SCALE GENOMIC DNA]</scope>
    <source>
        <strain evidence="8 12">A4</strain>
        <strain evidence="7 13">BC-1</strain>
        <strain evidence="6 17">BC-23</strain>
        <strain evidence="5 11">NOV-27</strain>
        <strain evidence="4 14">NOV-5</strain>
        <strain evidence="3 15">NOV-71</strain>
        <strain evidence="9 18">NOV-77</strain>
        <strain evidence="1 10">NOV-9</strain>
        <strain evidence="2 16">SCRP245</strain>
    </source>
</reference>
<dbReference type="EMBL" id="QXGF01002209">
    <property type="protein sequence ID" value="KAE8925684.1"/>
    <property type="molecule type" value="Genomic_DNA"/>
</dbReference>
<keyword evidence="11" id="KW-1185">Reference proteome</keyword>
<dbReference type="EMBL" id="QXGD01002220">
    <property type="protein sequence ID" value="KAE9191776.1"/>
    <property type="molecule type" value="Genomic_DNA"/>
</dbReference>
<dbReference type="EMBL" id="QXFW01002185">
    <property type="protein sequence ID" value="KAE8981118.1"/>
    <property type="molecule type" value="Genomic_DNA"/>
</dbReference>
<dbReference type="Proteomes" id="UP000429523">
    <property type="component" value="Unassembled WGS sequence"/>
</dbReference>
<dbReference type="AlphaFoldDB" id="A0A6A3WVD3"/>
<dbReference type="EMBL" id="QXFZ01002191">
    <property type="protein sequence ID" value="KAE9079702.1"/>
    <property type="molecule type" value="Genomic_DNA"/>
</dbReference>
<evidence type="ECO:0000313" key="16">
    <source>
        <dbReference type="Proteomes" id="UP000460718"/>
    </source>
</evidence>
<dbReference type="Proteomes" id="UP000433483">
    <property type="component" value="Unassembled WGS sequence"/>
</dbReference>
<evidence type="ECO:0000313" key="13">
    <source>
        <dbReference type="Proteomes" id="UP000440367"/>
    </source>
</evidence>
<name>A0A6A3WVD3_9STRA</name>
<dbReference type="EMBL" id="QXGE01002202">
    <property type="protein sequence ID" value="KAE9283942.1"/>
    <property type="molecule type" value="Genomic_DNA"/>
</dbReference>
<dbReference type="Proteomes" id="UP000486351">
    <property type="component" value="Unassembled WGS sequence"/>
</dbReference>
<sequence>MRSCRSLICCAVATAVGPVWLDSSRCRLGRTCTRRHVWRQMALRCLQYSAAPQDDTL</sequence>
<dbReference type="Proteomes" id="UP000437068">
    <property type="component" value="Unassembled WGS sequence"/>
</dbReference>
<dbReference type="EMBL" id="QXGC01002201">
    <property type="protein sequence ID" value="KAE9189339.1"/>
    <property type="molecule type" value="Genomic_DNA"/>
</dbReference>
<proteinExistence type="predicted"/>
<evidence type="ECO:0000313" key="8">
    <source>
        <dbReference type="EMBL" id="KAE9283942.1"/>
    </source>
</evidence>
<evidence type="ECO:0000313" key="17">
    <source>
        <dbReference type="Proteomes" id="UP000476176"/>
    </source>
</evidence>
<dbReference type="Proteomes" id="UP000441208">
    <property type="component" value="Unassembled WGS sequence"/>
</dbReference>
<evidence type="ECO:0000313" key="6">
    <source>
        <dbReference type="EMBL" id="KAE9189339.1"/>
    </source>
</evidence>
<dbReference type="EMBL" id="QXFY01002243">
    <property type="protein sequence ID" value="KAE9300577.1"/>
    <property type="molecule type" value="Genomic_DNA"/>
</dbReference>
<evidence type="ECO:0000313" key="15">
    <source>
        <dbReference type="Proteomes" id="UP000441208"/>
    </source>
</evidence>
<evidence type="ECO:0000313" key="10">
    <source>
        <dbReference type="Proteomes" id="UP000429523"/>
    </source>
</evidence>
<evidence type="ECO:0000313" key="5">
    <source>
        <dbReference type="EMBL" id="KAE9180448.1"/>
    </source>
</evidence>
<evidence type="ECO:0000313" key="1">
    <source>
        <dbReference type="EMBL" id="KAE8925684.1"/>
    </source>
</evidence>
<dbReference type="OrthoDB" id="10268664at2759"/>
<protein>
    <submittedName>
        <fullName evidence="7">Uncharacterized protein</fullName>
    </submittedName>
</protein>
<dbReference type="EMBL" id="QXGA01002208">
    <property type="protein sequence ID" value="KAE9101922.1"/>
    <property type="molecule type" value="Genomic_DNA"/>
</dbReference>
<evidence type="ECO:0000313" key="14">
    <source>
        <dbReference type="Proteomes" id="UP000440732"/>
    </source>
</evidence>
<gene>
    <name evidence="8" type="ORF">PF001_g22619</name>
    <name evidence="7" type="ORF">PF002_g24400</name>
    <name evidence="6" type="ORF">PF004_g22241</name>
    <name evidence="5" type="ORF">PF005_g23269</name>
    <name evidence="4" type="ORF">PF006_g22563</name>
    <name evidence="3" type="ORF">PF007_g23345</name>
    <name evidence="9" type="ORF">PF008_g22975</name>
    <name evidence="1" type="ORF">PF009_g24115</name>
    <name evidence="2" type="ORF">PF011_g22154</name>
</gene>
<dbReference type="Proteomes" id="UP000440367">
    <property type="component" value="Unassembled WGS sequence"/>
</dbReference>
<dbReference type="Proteomes" id="UP000440732">
    <property type="component" value="Unassembled WGS sequence"/>
</dbReference>